<evidence type="ECO:0000259" key="1">
    <source>
        <dbReference type="Pfam" id="PF24764"/>
    </source>
</evidence>
<feature type="domain" description="Integrase core" evidence="1">
    <location>
        <begin position="87"/>
        <end position="267"/>
    </location>
</feature>
<evidence type="ECO:0000313" key="2">
    <source>
        <dbReference type="EMBL" id="PBK62409.1"/>
    </source>
</evidence>
<gene>
    <name evidence="2" type="ORF">ARMSODRAFT_895602</name>
</gene>
<accession>A0A2H3AUH1</accession>
<proteinExistence type="predicted"/>
<dbReference type="AlphaFoldDB" id="A0A2H3AUH1"/>
<dbReference type="Proteomes" id="UP000218334">
    <property type="component" value="Unassembled WGS sequence"/>
</dbReference>
<evidence type="ECO:0000313" key="3">
    <source>
        <dbReference type="Proteomes" id="UP000218334"/>
    </source>
</evidence>
<dbReference type="InterPro" id="IPR058913">
    <property type="entry name" value="Integrase_dom_put"/>
</dbReference>
<dbReference type="PANTHER" id="PTHR46177">
    <property type="entry name" value="INTEGRASE CATALYTIC DOMAIN-CONTAINING PROTEIN"/>
    <property type="match status" value="1"/>
</dbReference>
<protein>
    <recommendedName>
        <fullName evidence="1">Integrase core domain-containing protein</fullName>
    </recommendedName>
</protein>
<sequence>SLSSFKRMRKRMGFLSTRQQGHTVETITEPIEELRERFPKAGYFELKKHLRIDHKLRVSRETIKEWSHANEPKSVARRLRHDMVRKVFYCAGVNDLWCIDQHDKWKYRFGLCLHACVDPFSGVLKWMKIWWNNSNPVLICKYYLDVVEVNGYGPLLTQSDVGNENGNVARAQTFLRQWADPELCNTVQHRWMAEKMNIPSEIVWSVLRATFSFGYEGLLQHGVDQGWYDPKVPLEVLVFRYIFIPWLQQELDEYVVKNNTTKKRHNRKIARPNGVPLLIEQAPERFDAQDYKVNLEIPESIQTARQLYAPIDHPVLELVPESFRQCAEEFMNELGNPEITQDCVWNIYLALLGKFHDHRIIAVDEWHVFFDDDCYENTQSDANQRQGTLHIDDFNSLVIAGMLTHTLILLS</sequence>
<reference evidence="3" key="1">
    <citation type="journal article" date="2017" name="Nat. Ecol. Evol.">
        <title>Genome expansion and lineage-specific genetic innovations in the forest pathogenic fungi Armillaria.</title>
        <authorList>
            <person name="Sipos G."/>
            <person name="Prasanna A.N."/>
            <person name="Walter M.C."/>
            <person name="O'Connor E."/>
            <person name="Balint B."/>
            <person name="Krizsan K."/>
            <person name="Kiss B."/>
            <person name="Hess J."/>
            <person name="Varga T."/>
            <person name="Slot J."/>
            <person name="Riley R."/>
            <person name="Boka B."/>
            <person name="Rigling D."/>
            <person name="Barry K."/>
            <person name="Lee J."/>
            <person name="Mihaltcheva S."/>
            <person name="LaButti K."/>
            <person name="Lipzen A."/>
            <person name="Waldron R."/>
            <person name="Moloney N.M."/>
            <person name="Sperisen C."/>
            <person name="Kredics L."/>
            <person name="Vagvoelgyi C."/>
            <person name="Patrignani A."/>
            <person name="Fitzpatrick D."/>
            <person name="Nagy I."/>
            <person name="Doyle S."/>
            <person name="Anderson J.B."/>
            <person name="Grigoriev I.V."/>
            <person name="Gueldener U."/>
            <person name="Muensterkoetter M."/>
            <person name="Nagy L.G."/>
        </authorList>
    </citation>
    <scope>NUCLEOTIDE SEQUENCE [LARGE SCALE GENOMIC DNA]</scope>
    <source>
        <strain evidence="3">28-4</strain>
    </source>
</reference>
<dbReference type="Pfam" id="PF24764">
    <property type="entry name" value="rva_4"/>
    <property type="match status" value="1"/>
</dbReference>
<name>A0A2H3AUH1_9AGAR</name>
<dbReference type="EMBL" id="KZ293466">
    <property type="protein sequence ID" value="PBK62409.1"/>
    <property type="molecule type" value="Genomic_DNA"/>
</dbReference>
<dbReference type="PANTHER" id="PTHR46177:SF1">
    <property type="entry name" value="INTEGRASE CATALYTIC DOMAIN-CONTAINING PROTEIN"/>
    <property type="match status" value="1"/>
</dbReference>
<dbReference type="STRING" id="1076256.A0A2H3AUH1"/>
<organism evidence="2 3">
    <name type="scientific">Armillaria solidipes</name>
    <dbReference type="NCBI Taxonomy" id="1076256"/>
    <lineage>
        <taxon>Eukaryota</taxon>
        <taxon>Fungi</taxon>
        <taxon>Dikarya</taxon>
        <taxon>Basidiomycota</taxon>
        <taxon>Agaricomycotina</taxon>
        <taxon>Agaricomycetes</taxon>
        <taxon>Agaricomycetidae</taxon>
        <taxon>Agaricales</taxon>
        <taxon>Marasmiineae</taxon>
        <taxon>Physalacriaceae</taxon>
        <taxon>Armillaria</taxon>
    </lineage>
</organism>
<keyword evidence="3" id="KW-1185">Reference proteome</keyword>
<feature type="non-terminal residue" evidence="2">
    <location>
        <position position="1"/>
    </location>
</feature>